<reference evidence="2" key="1">
    <citation type="submission" date="2022-10" db="EMBL/GenBank/DDBJ databases">
        <title>Tapping the CABI collections for fungal endophytes: first genome assemblies for Collariella, Neodidymelliopsis, Ascochyta clinopodiicola, Didymella pomorum, Didymosphaeria variabile, Neocosmospora piperis and Neocucurbitaria cava.</title>
        <authorList>
            <person name="Hill R."/>
        </authorList>
    </citation>
    <scope>NUCLEOTIDE SEQUENCE</scope>
    <source>
        <strain evidence="2">IMI 360193</strain>
    </source>
</reference>
<dbReference type="OrthoDB" id="4588567at2759"/>
<name>A0A9W8X819_9PLEO</name>
<dbReference type="AlphaFoldDB" id="A0A9W8X819"/>
<dbReference type="EMBL" id="JAPEUV010000006">
    <property type="protein sequence ID" value="KAJ4342507.1"/>
    <property type="molecule type" value="Genomic_DNA"/>
</dbReference>
<evidence type="ECO:0000313" key="3">
    <source>
        <dbReference type="Proteomes" id="UP001140562"/>
    </source>
</evidence>
<comment type="caution">
    <text evidence="2">The sequence shown here is derived from an EMBL/GenBank/DDBJ whole genome shotgun (WGS) entry which is preliminary data.</text>
</comment>
<evidence type="ECO:0000313" key="2">
    <source>
        <dbReference type="EMBL" id="KAJ4342507.1"/>
    </source>
</evidence>
<sequence length="136" mass="14893">MSTRSNRFSNSFQPLRSTSIKMRSIATAFSPTRSSRSASQTSYSSTSTTSPLTASRDVSRSYASGSYSRNSSPQSSRSGHSLAEMLAVRRRPSTLEFEMQVEMQTYGSELDVLEPRPMEGGHASVMGIFEVLDGKC</sequence>
<keyword evidence="3" id="KW-1185">Reference proteome</keyword>
<protein>
    <submittedName>
        <fullName evidence="2">Uncharacterized protein</fullName>
    </submittedName>
</protein>
<accession>A0A9W8X819</accession>
<feature type="region of interest" description="Disordered" evidence="1">
    <location>
        <begin position="23"/>
        <end position="85"/>
    </location>
</feature>
<proteinExistence type="predicted"/>
<feature type="compositionally biased region" description="Low complexity" evidence="1">
    <location>
        <begin position="26"/>
        <end position="81"/>
    </location>
</feature>
<evidence type="ECO:0000256" key="1">
    <source>
        <dbReference type="SAM" id="MobiDB-lite"/>
    </source>
</evidence>
<dbReference type="Proteomes" id="UP001140562">
    <property type="component" value="Unassembled WGS sequence"/>
</dbReference>
<organism evidence="2 3">
    <name type="scientific">Didymella glomerata</name>
    <dbReference type="NCBI Taxonomy" id="749621"/>
    <lineage>
        <taxon>Eukaryota</taxon>
        <taxon>Fungi</taxon>
        <taxon>Dikarya</taxon>
        <taxon>Ascomycota</taxon>
        <taxon>Pezizomycotina</taxon>
        <taxon>Dothideomycetes</taxon>
        <taxon>Pleosporomycetidae</taxon>
        <taxon>Pleosporales</taxon>
        <taxon>Pleosporineae</taxon>
        <taxon>Didymellaceae</taxon>
        <taxon>Didymella</taxon>
    </lineage>
</organism>
<gene>
    <name evidence="2" type="ORF">N0V87_001128</name>
</gene>